<feature type="domain" description="HTH cro/C1-type" evidence="1">
    <location>
        <begin position="11"/>
        <end position="69"/>
    </location>
</feature>
<dbReference type="OrthoDB" id="3188736at2"/>
<dbReference type="Proteomes" id="UP000433575">
    <property type="component" value="Unassembled WGS sequence"/>
</dbReference>
<dbReference type="EMBL" id="WKPI01000004">
    <property type="protein sequence ID" value="MSC32270.1"/>
    <property type="molecule type" value="Genomic_DNA"/>
</dbReference>
<reference evidence="4 5" key="1">
    <citation type="journal article" date="2019" name="Nat. Med.">
        <title>A library of human gut bacterial isolates paired with longitudinal multiomics data enables mechanistic microbiome research.</title>
        <authorList>
            <person name="Poyet M."/>
            <person name="Groussin M."/>
            <person name="Gibbons S.M."/>
            <person name="Avila-Pacheco J."/>
            <person name="Jiang X."/>
            <person name="Kearney S.M."/>
            <person name="Perrotta A.R."/>
            <person name="Berdy B."/>
            <person name="Zhao S."/>
            <person name="Lieberman T.D."/>
            <person name="Swanson P.K."/>
            <person name="Smith M."/>
            <person name="Roesemann S."/>
            <person name="Alexander J.E."/>
            <person name="Rich S.A."/>
            <person name="Livny J."/>
            <person name="Vlamakis H."/>
            <person name="Clish C."/>
            <person name="Bullock K."/>
            <person name="Deik A."/>
            <person name="Scott J."/>
            <person name="Pierce K.A."/>
            <person name="Xavier R.J."/>
            <person name="Alm E.J."/>
        </authorList>
    </citation>
    <scope>NUCLEOTIDE SEQUENCE [LARGE SCALE GENOMIC DNA]</scope>
    <source>
        <strain evidence="2 4">BIOML-A4</strain>
        <strain evidence="3 5">BIOML-A5</strain>
    </source>
</reference>
<evidence type="ECO:0000259" key="1">
    <source>
        <dbReference type="PROSITE" id="PS50943"/>
    </source>
</evidence>
<dbReference type="SUPFAM" id="SSF47413">
    <property type="entry name" value="lambda repressor-like DNA-binding domains"/>
    <property type="match status" value="1"/>
</dbReference>
<comment type="caution">
    <text evidence="2">The sequence shown here is derived from an EMBL/GenBank/DDBJ whole genome shotgun (WGS) entry which is preliminary data.</text>
</comment>
<proteinExistence type="predicted"/>
<organism evidence="2 4">
    <name type="scientific">Holdemania massiliensis</name>
    <dbReference type="NCBI Taxonomy" id="1468449"/>
    <lineage>
        <taxon>Bacteria</taxon>
        <taxon>Bacillati</taxon>
        <taxon>Bacillota</taxon>
        <taxon>Erysipelotrichia</taxon>
        <taxon>Erysipelotrichales</taxon>
        <taxon>Erysipelotrichaceae</taxon>
        <taxon>Holdemania</taxon>
    </lineage>
</organism>
<dbReference type="InterPro" id="IPR010982">
    <property type="entry name" value="Lambda_DNA-bd_dom_sf"/>
</dbReference>
<keyword evidence="5" id="KW-1185">Reference proteome</keyword>
<evidence type="ECO:0000313" key="2">
    <source>
        <dbReference type="EMBL" id="MSA88723.1"/>
    </source>
</evidence>
<accession>A0A6N7S4A7</accession>
<dbReference type="Proteomes" id="UP000480929">
    <property type="component" value="Unassembled WGS sequence"/>
</dbReference>
<dbReference type="AlphaFoldDB" id="A0A6N7S4A7"/>
<gene>
    <name evidence="3" type="ORF">GKD88_03955</name>
    <name evidence="2" type="ORF">GKE08_05225</name>
</gene>
<dbReference type="Gene3D" id="1.10.260.40">
    <property type="entry name" value="lambda repressor-like DNA-binding domains"/>
    <property type="match status" value="1"/>
</dbReference>
<dbReference type="EMBL" id="WKPJ01000005">
    <property type="protein sequence ID" value="MSA88723.1"/>
    <property type="molecule type" value="Genomic_DNA"/>
</dbReference>
<dbReference type="PROSITE" id="PS50943">
    <property type="entry name" value="HTH_CROC1"/>
    <property type="match status" value="1"/>
</dbReference>
<evidence type="ECO:0000313" key="4">
    <source>
        <dbReference type="Proteomes" id="UP000433575"/>
    </source>
</evidence>
<sequence length="199" mass="23605">MNNKELIGLIIRNKRNDLDLKSLYVAKKANISAPYFSHIENGHVHADPLVLSAIYDILQIEFNNDEKWLNKKIKEIKMLHQSIYDYDIEHRNKLYEKMIHDEEKLVSSILILDYLIAKLAYNSTSYKSDECKKIINFLDCVQDRMTAEQQNFYIYYVAVYYKNENQLTKSKIMLYDLLQKGSQETIIPMIYYQLGQIET</sequence>
<evidence type="ECO:0000313" key="5">
    <source>
        <dbReference type="Proteomes" id="UP000480929"/>
    </source>
</evidence>
<dbReference type="RefSeq" id="WP_154238225.1">
    <property type="nucleotide sequence ID" value="NZ_CALJPI010000109.1"/>
</dbReference>
<protein>
    <recommendedName>
        <fullName evidence="1">HTH cro/C1-type domain-containing protein</fullName>
    </recommendedName>
</protein>
<name>A0A6N7S4A7_9FIRM</name>
<evidence type="ECO:0000313" key="3">
    <source>
        <dbReference type="EMBL" id="MSC32270.1"/>
    </source>
</evidence>
<dbReference type="InterPro" id="IPR001387">
    <property type="entry name" value="Cro/C1-type_HTH"/>
</dbReference>
<dbReference type="GO" id="GO:0003677">
    <property type="term" value="F:DNA binding"/>
    <property type="evidence" value="ECO:0007669"/>
    <property type="project" value="InterPro"/>
</dbReference>
<dbReference type="CDD" id="cd00093">
    <property type="entry name" value="HTH_XRE"/>
    <property type="match status" value="1"/>
</dbReference>